<dbReference type="EMBL" id="JAVDRD010000004">
    <property type="protein sequence ID" value="MDR6510963.1"/>
    <property type="molecule type" value="Genomic_DNA"/>
</dbReference>
<proteinExistence type="predicted"/>
<dbReference type="Proteomes" id="UP001184150">
    <property type="component" value="Unassembled WGS sequence"/>
</dbReference>
<dbReference type="Pfam" id="PF14031">
    <property type="entry name" value="D-ser_dehydrat"/>
    <property type="match status" value="1"/>
</dbReference>
<feature type="domain" description="D-serine dehydratase-like" evidence="1">
    <location>
        <begin position="325"/>
        <end position="425"/>
    </location>
</feature>
<dbReference type="GO" id="GO:0008721">
    <property type="term" value="F:D-serine ammonia-lyase activity"/>
    <property type="evidence" value="ECO:0007669"/>
    <property type="project" value="UniProtKB-EC"/>
</dbReference>
<dbReference type="PANTHER" id="PTHR28004:SF8">
    <property type="entry name" value="D-SERINE DEAMINASE"/>
    <property type="match status" value="1"/>
</dbReference>
<protein>
    <submittedName>
        <fullName evidence="2">D-serine dehydratase</fullName>
        <ecNumber evidence="2">4.3.1.18</ecNumber>
    </submittedName>
</protein>
<dbReference type="Gene3D" id="2.40.37.20">
    <property type="entry name" value="D-serine dehydratase-like domain"/>
    <property type="match status" value="1"/>
</dbReference>
<gene>
    <name evidence="2" type="ORF">J2792_001835</name>
</gene>
<dbReference type="InterPro" id="IPR029066">
    <property type="entry name" value="PLP-binding_barrel"/>
</dbReference>
<dbReference type="InterPro" id="IPR042208">
    <property type="entry name" value="D-ser_dehydrat-like_sf"/>
</dbReference>
<evidence type="ECO:0000313" key="2">
    <source>
        <dbReference type="EMBL" id="MDR6510963.1"/>
    </source>
</evidence>
<keyword evidence="2" id="KW-0456">Lyase</keyword>
<keyword evidence="3" id="KW-1185">Reference proteome</keyword>
<dbReference type="PANTHER" id="PTHR28004">
    <property type="entry name" value="ZGC:162816-RELATED"/>
    <property type="match status" value="1"/>
</dbReference>
<comment type="caution">
    <text evidence="2">The sequence shown here is derived from an EMBL/GenBank/DDBJ whole genome shotgun (WGS) entry which is preliminary data.</text>
</comment>
<dbReference type="CDD" id="cd06818">
    <property type="entry name" value="PLPDE_III_cryptic_DSD"/>
    <property type="match status" value="1"/>
</dbReference>
<organism evidence="2 3">
    <name type="scientific">Novosphingobium capsulatum</name>
    <dbReference type="NCBI Taxonomy" id="13688"/>
    <lineage>
        <taxon>Bacteria</taxon>
        <taxon>Pseudomonadati</taxon>
        <taxon>Pseudomonadota</taxon>
        <taxon>Alphaproteobacteria</taxon>
        <taxon>Sphingomonadales</taxon>
        <taxon>Sphingomonadaceae</taxon>
        <taxon>Novosphingobium</taxon>
    </lineage>
</organism>
<evidence type="ECO:0000259" key="1">
    <source>
        <dbReference type="SMART" id="SM01119"/>
    </source>
</evidence>
<accession>A0ABU1MKV7</accession>
<dbReference type="RefSeq" id="WP_309804969.1">
    <property type="nucleotide sequence ID" value="NZ_JAVDRD010000004.1"/>
</dbReference>
<evidence type="ECO:0000313" key="3">
    <source>
        <dbReference type="Proteomes" id="UP001184150"/>
    </source>
</evidence>
<sequence length="438" mass="47217">MSGAEQTPLRFDGDLSGTLMPWDKGVPGGGGPIPLADVAGKRWNLLREDLPLPVAVLDGESLERNSRWMRSFAAEHGVALAPHGKTTLAPALFDLQMRDGAWGITVSTPHQIAVAVAAGHRRIFVANQLIGRSGIAYVLDQLERDPELAIYSLVDSLDLVTQLAAVAAGKGGRRALPVLVEMGFEGGRTGCRTVEQGLAVARAVAASPYLELAGVEGFEGIIRKADLESTLDAVNAFLGQVVMLAQACDREGLFASDDVLLSAGGSGFFDLVVTAFNAARLERRTTTLLRSGCYITHDSGLYTFLFSLLNMRAPELLAEDAPSPALRVWAYVQSMPEPGRAIVTMGKRDVGFDEMPKPELWHRPSADMSAPQALTPDHQVIALNDQHGFLDIPHESPLRVGDMIGFGISHPCLTFDKWRVLHVIDGAFDVIGSIRTYF</sequence>
<dbReference type="SUPFAM" id="SSF51419">
    <property type="entry name" value="PLP-binding barrel"/>
    <property type="match status" value="1"/>
</dbReference>
<dbReference type="InterPro" id="IPR026956">
    <property type="entry name" value="D-ser_dehydrat-like_dom"/>
</dbReference>
<dbReference type="Gene3D" id="3.20.20.10">
    <property type="entry name" value="Alanine racemase"/>
    <property type="match status" value="1"/>
</dbReference>
<reference evidence="2 3" key="1">
    <citation type="submission" date="2023-07" db="EMBL/GenBank/DDBJ databases">
        <title>Sorghum-associated microbial communities from plants grown in Nebraska, USA.</title>
        <authorList>
            <person name="Schachtman D."/>
        </authorList>
    </citation>
    <scope>NUCLEOTIDE SEQUENCE [LARGE SCALE GENOMIC DNA]</scope>
    <source>
        <strain evidence="2 3">DS1027</strain>
    </source>
</reference>
<name>A0ABU1MKV7_9SPHN</name>
<dbReference type="SMART" id="SM01119">
    <property type="entry name" value="D-ser_dehydrat"/>
    <property type="match status" value="1"/>
</dbReference>
<dbReference type="EC" id="4.3.1.18" evidence="2"/>
<dbReference type="InterPro" id="IPR051466">
    <property type="entry name" value="D-amino_acid_metab_enzyme"/>
</dbReference>